<evidence type="ECO:0000313" key="2">
    <source>
        <dbReference type="Proteomes" id="UP000237000"/>
    </source>
</evidence>
<dbReference type="InParanoid" id="A0A2P5ES25"/>
<gene>
    <name evidence="1" type="ORF">TorRG33x02_158720</name>
</gene>
<dbReference type="Proteomes" id="UP000237000">
    <property type="component" value="Unassembled WGS sequence"/>
</dbReference>
<organism evidence="1 2">
    <name type="scientific">Trema orientale</name>
    <name type="common">Charcoal tree</name>
    <name type="synonym">Celtis orientalis</name>
    <dbReference type="NCBI Taxonomy" id="63057"/>
    <lineage>
        <taxon>Eukaryota</taxon>
        <taxon>Viridiplantae</taxon>
        <taxon>Streptophyta</taxon>
        <taxon>Embryophyta</taxon>
        <taxon>Tracheophyta</taxon>
        <taxon>Spermatophyta</taxon>
        <taxon>Magnoliopsida</taxon>
        <taxon>eudicotyledons</taxon>
        <taxon>Gunneridae</taxon>
        <taxon>Pentapetalae</taxon>
        <taxon>rosids</taxon>
        <taxon>fabids</taxon>
        <taxon>Rosales</taxon>
        <taxon>Cannabaceae</taxon>
        <taxon>Trema</taxon>
    </lineage>
</organism>
<dbReference type="OrthoDB" id="10391318at2759"/>
<dbReference type="AlphaFoldDB" id="A0A2P5ES25"/>
<evidence type="ECO:0000313" key="1">
    <source>
        <dbReference type="EMBL" id="PON88285.1"/>
    </source>
</evidence>
<dbReference type="EMBL" id="JXTC01000107">
    <property type="protein sequence ID" value="PON88285.1"/>
    <property type="molecule type" value="Genomic_DNA"/>
</dbReference>
<comment type="caution">
    <text evidence="1">The sequence shown here is derived from an EMBL/GenBank/DDBJ whole genome shotgun (WGS) entry which is preliminary data.</text>
</comment>
<sequence length="104" mass="12085">MLKTKSTKHSRNRHHKLDLHIDYDAHKLQSWTSSQGRIQNRKLFNYIESNDKGKSICGKGMPKKLFYLTLCNILVKLYQSLTLLKDPFFPCTASTAQELPPYNT</sequence>
<proteinExistence type="predicted"/>
<accession>A0A2P5ES25</accession>
<name>A0A2P5ES25_TREOI</name>
<protein>
    <submittedName>
        <fullName evidence="1">Uncharacterized protein</fullName>
    </submittedName>
</protein>
<keyword evidence="2" id="KW-1185">Reference proteome</keyword>
<reference evidence="2" key="1">
    <citation type="submission" date="2016-06" db="EMBL/GenBank/DDBJ databases">
        <title>Parallel loss of symbiosis genes in relatives of nitrogen-fixing non-legume Parasponia.</title>
        <authorList>
            <person name="Van Velzen R."/>
            <person name="Holmer R."/>
            <person name="Bu F."/>
            <person name="Rutten L."/>
            <person name="Van Zeijl A."/>
            <person name="Liu W."/>
            <person name="Santuari L."/>
            <person name="Cao Q."/>
            <person name="Sharma T."/>
            <person name="Shen D."/>
            <person name="Roswanjaya Y."/>
            <person name="Wardhani T."/>
            <person name="Kalhor M.S."/>
            <person name="Jansen J."/>
            <person name="Van den Hoogen J."/>
            <person name="Gungor B."/>
            <person name="Hartog M."/>
            <person name="Hontelez J."/>
            <person name="Verver J."/>
            <person name="Yang W.-C."/>
            <person name="Schijlen E."/>
            <person name="Repin R."/>
            <person name="Schilthuizen M."/>
            <person name="Schranz E."/>
            <person name="Heidstra R."/>
            <person name="Miyata K."/>
            <person name="Fedorova E."/>
            <person name="Kohlen W."/>
            <person name="Bisseling T."/>
            <person name="Smit S."/>
            <person name="Geurts R."/>
        </authorList>
    </citation>
    <scope>NUCLEOTIDE SEQUENCE [LARGE SCALE GENOMIC DNA]</scope>
    <source>
        <strain evidence="2">cv. RG33-2</strain>
    </source>
</reference>